<dbReference type="AlphaFoldDB" id="A0A7K7V0J7"/>
<evidence type="ECO:0000256" key="5">
    <source>
        <dbReference type="ARBA" id="ARBA00022837"/>
    </source>
</evidence>
<accession>A0A7K7V0J7</accession>
<evidence type="ECO:0000256" key="4">
    <source>
        <dbReference type="ARBA" id="ARBA00022729"/>
    </source>
</evidence>
<evidence type="ECO:0000256" key="3">
    <source>
        <dbReference type="ARBA" id="ARBA00022530"/>
    </source>
</evidence>
<dbReference type="SMART" id="SM00408">
    <property type="entry name" value="IGc2"/>
    <property type="match status" value="1"/>
</dbReference>
<keyword evidence="2" id="KW-0964">Secreted</keyword>
<dbReference type="GO" id="GO:0070593">
    <property type="term" value="P:dendrite self-avoidance"/>
    <property type="evidence" value="ECO:0007669"/>
    <property type="project" value="TreeGrafter"/>
</dbReference>
<dbReference type="GO" id="GO:0030424">
    <property type="term" value="C:axon"/>
    <property type="evidence" value="ECO:0007669"/>
    <property type="project" value="TreeGrafter"/>
</dbReference>
<keyword evidence="7" id="KW-0393">Immunoglobulin domain</keyword>
<dbReference type="InterPro" id="IPR007110">
    <property type="entry name" value="Ig-like_dom"/>
</dbReference>
<protein>
    <submittedName>
        <fullName evidence="10">HMCN2 protein</fullName>
    </submittedName>
</protein>
<reference evidence="10 11" key="1">
    <citation type="submission" date="2019-09" db="EMBL/GenBank/DDBJ databases">
        <title>Bird 10,000 Genomes (B10K) Project - Family phase.</title>
        <authorList>
            <person name="Zhang G."/>
        </authorList>
    </citation>
    <scope>NUCLEOTIDE SEQUENCE [LARGE SCALE GENOMIC DNA]</scope>
    <source>
        <strain evidence="10">B10K-LSUMZ-16893</strain>
    </source>
</reference>
<dbReference type="PANTHER" id="PTHR10075:SF100">
    <property type="entry name" value="FASCICLIN-2"/>
    <property type="match status" value="1"/>
</dbReference>
<organism evidence="10 11">
    <name type="scientific">Eudromia elegans</name>
    <name type="common">Elegant crested-tinamou</name>
    <dbReference type="NCBI Taxonomy" id="8805"/>
    <lineage>
        <taxon>Eukaryota</taxon>
        <taxon>Metazoa</taxon>
        <taxon>Chordata</taxon>
        <taxon>Craniata</taxon>
        <taxon>Vertebrata</taxon>
        <taxon>Euteleostomi</taxon>
        <taxon>Archelosauria</taxon>
        <taxon>Archosauria</taxon>
        <taxon>Dinosauria</taxon>
        <taxon>Saurischia</taxon>
        <taxon>Theropoda</taxon>
        <taxon>Coelurosauria</taxon>
        <taxon>Aves</taxon>
        <taxon>Palaeognathae</taxon>
        <taxon>Tinamiformes</taxon>
        <taxon>Tinamidae</taxon>
        <taxon>Eudromia</taxon>
    </lineage>
</organism>
<dbReference type="OrthoDB" id="5985519at2759"/>
<dbReference type="Gene3D" id="2.60.40.10">
    <property type="entry name" value="Immunoglobulins"/>
    <property type="match status" value="1"/>
</dbReference>
<dbReference type="InterPro" id="IPR003599">
    <property type="entry name" value="Ig_sub"/>
</dbReference>
<evidence type="ECO:0000256" key="6">
    <source>
        <dbReference type="ARBA" id="ARBA00023180"/>
    </source>
</evidence>
<dbReference type="PROSITE" id="PS50835">
    <property type="entry name" value="IG_LIKE"/>
    <property type="match status" value="1"/>
</dbReference>
<keyword evidence="3" id="KW-0272">Extracellular matrix</keyword>
<dbReference type="PROSITE" id="PS50993">
    <property type="entry name" value="NIDOGEN_G2"/>
    <property type="match status" value="1"/>
</dbReference>
<dbReference type="InterPro" id="IPR006605">
    <property type="entry name" value="G2_nidogen/fibulin_G2F"/>
</dbReference>
<dbReference type="InterPro" id="IPR009017">
    <property type="entry name" value="GFP"/>
</dbReference>
<feature type="non-terminal residue" evidence="10">
    <location>
        <position position="201"/>
    </location>
</feature>
<dbReference type="GO" id="GO:0098632">
    <property type="term" value="F:cell-cell adhesion mediator activity"/>
    <property type="evidence" value="ECO:0007669"/>
    <property type="project" value="TreeGrafter"/>
</dbReference>
<evidence type="ECO:0000313" key="11">
    <source>
        <dbReference type="Proteomes" id="UP000533954"/>
    </source>
</evidence>
<dbReference type="Gene3D" id="2.40.155.10">
    <property type="entry name" value="Green fluorescent protein"/>
    <property type="match status" value="1"/>
</dbReference>
<dbReference type="Pfam" id="PF07474">
    <property type="entry name" value="G2F"/>
    <property type="match status" value="1"/>
</dbReference>
<dbReference type="InterPro" id="IPR013783">
    <property type="entry name" value="Ig-like_fold"/>
</dbReference>
<feature type="non-terminal residue" evidence="10">
    <location>
        <position position="1"/>
    </location>
</feature>
<keyword evidence="4" id="KW-0732">Signal</keyword>
<feature type="domain" description="Ig-like" evidence="8">
    <location>
        <begin position="29"/>
        <end position="114"/>
    </location>
</feature>
<comment type="subcellular location">
    <subcellularLocation>
        <location evidence="1">Secreted</location>
        <location evidence="1">Extracellular space</location>
        <location evidence="1">Extracellular matrix</location>
    </subcellularLocation>
</comment>
<dbReference type="FunFam" id="2.60.40.10:FF:000186">
    <property type="entry name" value="Hemicentin 1"/>
    <property type="match status" value="1"/>
</dbReference>
<sequence>SDAGQYRCMAENEVGSVAKLVRLVLQSAPRVQVHPRAAAVGAGQRVLLHCEARGQPPPALEWRRDGAVLQEAPRARVLPNGTLLIRAARPEDAGGYACHAHNPLGSDVAHALLTVRAEPRRVRGSLVGIINAQEFGVATLNASVLEDPRAGTADVRSSIQSIPPSVGPLMRVLVAIVAPVYWSFTGGDTHSGFLLTQGTFR</sequence>
<evidence type="ECO:0000256" key="7">
    <source>
        <dbReference type="ARBA" id="ARBA00023319"/>
    </source>
</evidence>
<dbReference type="SUPFAM" id="SSF54511">
    <property type="entry name" value="GFP-like"/>
    <property type="match status" value="1"/>
</dbReference>
<dbReference type="PANTHER" id="PTHR10075">
    <property type="entry name" value="BASIGIN RELATED"/>
    <property type="match status" value="1"/>
</dbReference>
<comment type="caution">
    <text evidence="10">The sequence shown here is derived from an EMBL/GenBank/DDBJ whole genome shotgun (WGS) entry which is preliminary data.</text>
</comment>
<dbReference type="SUPFAM" id="SSF48726">
    <property type="entry name" value="Immunoglobulin"/>
    <property type="match status" value="1"/>
</dbReference>
<dbReference type="GO" id="GO:0005886">
    <property type="term" value="C:plasma membrane"/>
    <property type="evidence" value="ECO:0007669"/>
    <property type="project" value="TreeGrafter"/>
</dbReference>
<feature type="domain" description="Nidogen G2 beta-barrel" evidence="9">
    <location>
        <begin position="118"/>
        <end position="201"/>
    </location>
</feature>
<evidence type="ECO:0000259" key="9">
    <source>
        <dbReference type="PROSITE" id="PS50993"/>
    </source>
</evidence>
<dbReference type="InterPro" id="IPR003598">
    <property type="entry name" value="Ig_sub2"/>
</dbReference>
<evidence type="ECO:0000256" key="1">
    <source>
        <dbReference type="ARBA" id="ARBA00004498"/>
    </source>
</evidence>
<dbReference type="GO" id="GO:0007156">
    <property type="term" value="P:homophilic cell adhesion via plasma membrane adhesion molecules"/>
    <property type="evidence" value="ECO:0007669"/>
    <property type="project" value="TreeGrafter"/>
</dbReference>
<dbReference type="SMART" id="SM00409">
    <property type="entry name" value="IG"/>
    <property type="match status" value="1"/>
</dbReference>
<dbReference type="EMBL" id="VZSX01000031">
    <property type="protein sequence ID" value="NXA34827.1"/>
    <property type="molecule type" value="Genomic_DNA"/>
</dbReference>
<gene>
    <name evidence="10" type="primary">Hmcn2</name>
    <name evidence="10" type="ORF">EUDELE_R11624</name>
</gene>
<dbReference type="Pfam" id="PF07679">
    <property type="entry name" value="I-set"/>
    <property type="match status" value="1"/>
</dbReference>
<dbReference type="InterPro" id="IPR013098">
    <property type="entry name" value="Ig_I-set"/>
</dbReference>
<evidence type="ECO:0000313" key="10">
    <source>
        <dbReference type="EMBL" id="NXA34827.1"/>
    </source>
</evidence>
<keyword evidence="11" id="KW-1185">Reference proteome</keyword>
<evidence type="ECO:0000259" key="8">
    <source>
        <dbReference type="PROSITE" id="PS50835"/>
    </source>
</evidence>
<name>A0A7K7V0J7_EUDEL</name>
<dbReference type="InterPro" id="IPR036179">
    <property type="entry name" value="Ig-like_dom_sf"/>
</dbReference>
<dbReference type="GO" id="GO:0007411">
    <property type="term" value="P:axon guidance"/>
    <property type="evidence" value="ECO:0007669"/>
    <property type="project" value="TreeGrafter"/>
</dbReference>
<evidence type="ECO:0000256" key="2">
    <source>
        <dbReference type="ARBA" id="ARBA00022525"/>
    </source>
</evidence>
<proteinExistence type="predicted"/>
<keyword evidence="6" id="KW-0325">Glycoprotein</keyword>
<dbReference type="Proteomes" id="UP000533954">
    <property type="component" value="Unassembled WGS sequence"/>
</dbReference>
<keyword evidence="5" id="KW-0106">Calcium</keyword>